<evidence type="ECO:0000313" key="1">
    <source>
        <dbReference type="EMBL" id="MBW2941390.1"/>
    </source>
</evidence>
<dbReference type="EMBL" id="JAHWDQ010000002">
    <property type="protein sequence ID" value="MBW2941390.1"/>
    <property type="molecule type" value="Genomic_DNA"/>
</dbReference>
<reference evidence="1" key="1">
    <citation type="submission" date="2021-07" db="EMBL/GenBank/DDBJ databases">
        <title>Zhongshania sp. CAU 1632 isolated from seawater.</title>
        <authorList>
            <person name="Kim W."/>
        </authorList>
    </citation>
    <scope>NUCLEOTIDE SEQUENCE</scope>
    <source>
        <strain evidence="1">CAU 1632</strain>
    </source>
</reference>
<keyword evidence="2" id="KW-1185">Reference proteome</keyword>
<dbReference type="Proteomes" id="UP001166291">
    <property type="component" value="Unassembled WGS sequence"/>
</dbReference>
<comment type="caution">
    <text evidence="1">The sequence shown here is derived from an EMBL/GenBank/DDBJ whole genome shotgun (WGS) entry which is preliminary data.</text>
</comment>
<gene>
    <name evidence="1" type="ORF">KXJ70_11405</name>
</gene>
<name>A0ABS6VSU7_9GAMM</name>
<sequence>MQVKVSTEAAEELTEAAAWYELKIPGLGHQLVDTFERATTRLSQPNPPLVAVIGEAAKLGAKRLVLQRFPFSIITIANSRAITVVAFAHHSRKPNYWHERVTL</sequence>
<proteinExistence type="predicted"/>
<protein>
    <recommendedName>
        <fullName evidence="3">Type II toxin-antitoxin system RelE/ParE family toxin</fullName>
    </recommendedName>
</protein>
<dbReference type="RefSeq" id="WP_219043622.1">
    <property type="nucleotide sequence ID" value="NZ_JAHWDQ010000002.1"/>
</dbReference>
<evidence type="ECO:0000313" key="2">
    <source>
        <dbReference type="Proteomes" id="UP001166291"/>
    </source>
</evidence>
<organism evidence="1 2">
    <name type="scientific">Zhongshania aquimaris</name>
    <dbReference type="NCBI Taxonomy" id="2857107"/>
    <lineage>
        <taxon>Bacteria</taxon>
        <taxon>Pseudomonadati</taxon>
        <taxon>Pseudomonadota</taxon>
        <taxon>Gammaproteobacteria</taxon>
        <taxon>Cellvibrionales</taxon>
        <taxon>Spongiibacteraceae</taxon>
        <taxon>Zhongshania</taxon>
    </lineage>
</organism>
<accession>A0ABS6VSU7</accession>
<evidence type="ECO:0008006" key="3">
    <source>
        <dbReference type="Google" id="ProtNLM"/>
    </source>
</evidence>